<dbReference type="Gene3D" id="1.10.510.10">
    <property type="entry name" value="Transferase(Phosphotransferase) domain 1"/>
    <property type="match status" value="1"/>
</dbReference>
<organism evidence="1 2">
    <name type="scientific">Sporormia fimetaria CBS 119925</name>
    <dbReference type="NCBI Taxonomy" id="1340428"/>
    <lineage>
        <taxon>Eukaryota</taxon>
        <taxon>Fungi</taxon>
        <taxon>Dikarya</taxon>
        <taxon>Ascomycota</taxon>
        <taxon>Pezizomycotina</taxon>
        <taxon>Dothideomycetes</taxon>
        <taxon>Pleosporomycetidae</taxon>
        <taxon>Pleosporales</taxon>
        <taxon>Sporormiaceae</taxon>
        <taxon>Sporormia</taxon>
    </lineage>
</organism>
<proteinExistence type="predicted"/>
<reference evidence="1" key="1">
    <citation type="journal article" date="2020" name="Stud. Mycol.">
        <title>101 Dothideomycetes genomes: a test case for predicting lifestyles and emergence of pathogens.</title>
        <authorList>
            <person name="Haridas S."/>
            <person name="Albert R."/>
            <person name="Binder M."/>
            <person name="Bloem J."/>
            <person name="Labutti K."/>
            <person name="Salamov A."/>
            <person name="Andreopoulos B."/>
            <person name="Baker S."/>
            <person name="Barry K."/>
            <person name="Bills G."/>
            <person name="Bluhm B."/>
            <person name="Cannon C."/>
            <person name="Castanera R."/>
            <person name="Culley D."/>
            <person name="Daum C."/>
            <person name="Ezra D."/>
            <person name="Gonzalez J."/>
            <person name="Henrissat B."/>
            <person name="Kuo A."/>
            <person name="Liang C."/>
            <person name="Lipzen A."/>
            <person name="Lutzoni F."/>
            <person name="Magnuson J."/>
            <person name="Mondo S."/>
            <person name="Nolan M."/>
            <person name="Ohm R."/>
            <person name="Pangilinan J."/>
            <person name="Park H.-J."/>
            <person name="Ramirez L."/>
            <person name="Alfaro M."/>
            <person name="Sun H."/>
            <person name="Tritt A."/>
            <person name="Yoshinaga Y."/>
            <person name="Zwiers L.-H."/>
            <person name="Turgeon B."/>
            <person name="Goodwin S."/>
            <person name="Spatafora J."/>
            <person name="Crous P."/>
            <person name="Grigoriev I."/>
        </authorList>
    </citation>
    <scope>NUCLEOTIDE SEQUENCE</scope>
    <source>
        <strain evidence="1">CBS 119925</strain>
    </source>
</reference>
<evidence type="ECO:0008006" key="3">
    <source>
        <dbReference type="Google" id="ProtNLM"/>
    </source>
</evidence>
<keyword evidence="2" id="KW-1185">Reference proteome</keyword>
<evidence type="ECO:0000313" key="2">
    <source>
        <dbReference type="Proteomes" id="UP000799440"/>
    </source>
</evidence>
<evidence type="ECO:0000313" key="1">
    <source>
        <dbReference type="EMBL" id="KAF2743282.1"/>
    </source>
</evidence>
<accession>A0A6A6UYD5</accession>
<dbReference type="EMBL" id="MU006598">
    <property type="protein sequence ID" value="KAF2743282.1"/>
    <property type="molecule type" value="Genomic_DNA"/>
</dbReference>
<dbReference type="InterPro" id="IPR011009">
    <property type="entry name" value="Kinase-like_dom_sf"/>
</dbReference>
<name>A0A6A6UYD5_9PLEO</name>
<sequence length="107" mass="12305">MHLAEIIGLLGPPPLDLVKQGNPVSPFFDAAGNYIGTRPIPNESLADRVRICKMIHDEQLNEGDFRDFVDHMLTWWPGNRSSAHTLLKHPFLRSAREAYKTEKRERR</sequence>
<dbReference type="SUPFAM" id="SSF56112">
    <property type="entry name" value="Protein kinase-like (PK-like)"/>
    <property type="match status" value="1"/>
</dbReference>
<dbReference type="OrthoDB" id="5979581at2759"/>
<dbReference type="AlphaFoldDB" id="A0A6A6UYD5"/>
<dbReference type="Proteomes" id="UP000799440">
    <property type="component" value="Unassembled WGS sequence"/>
</dbReference>
<protein>
    <recommendedName>
        <fullName evidence="3">Protein kinase domain-containing protein</fullName>
    </recommendedName>
</protein>
<gene>
    <name evidence="1" type="ORF">M011DRAFT_471444</name>
</gene>